<protein>
    <submittedName>
        <fullName evidence="4">PWWP domain-containing protein</fullName>
    </submittedName>
</protein>
<accession>A0A0M3IDN3</accession>
<evidence type="ECO:0000256" key="1">
    <source>
        <dbReference type="SAM" id="MobiDB-lite"/>
    </source>
</evidence>
<dbReference type="Proteomes" id="UP000036681">
    <property type="component" value="Unplaced"/>
</dbReference>
<feature type="compositionally biased region" description="Polar residues" evidence="1">
    <location>
        <begin position="131"/>
        <end position="145"/>
    </location>
</feature>
<dbReference type="AlphaFoldDB" id="A0A0M3IDN3"/>
<sequence length="180" mass="20363">MALVPYRYYPEESLAHNQCRNLDFTLVDKYGRKHAIVYFKLYHGAYPGPWCYAKIDKQFIPKPCFTNCPKEIHTKPMLKKQPREERTRNYNARIFDDISNSIFNSYDWGSPSYYSSNPKEASAKALKKAETTNQPTQTASATSTGEKGFAAANVEASDSGAGSTALSNKQQIRQERETAV</sequence>
<organism evidence="3 4">
    <name type="scientific">Ascaris lumbricoides</name>
    <name type="common">Giant roundworm</name>
    <dbReference type="NCBI Taxonomy" id="6252"/>
    <lineage>
        <taxon>Eukaryota</taxon>
        <taxon>Metazoa</taxon>
        <taxon>Ecdysozoa</taxon>
        <taxon>Nematoda</taxon>
        <taxon>Chromadorea</taxon>
        <taxon>Rhabditida</taxon>
        <taxon>Spirurina</taxon>
        <taxon>Ascaridomorpha</taxon>
        <taxon>Ascaridoidea</taxon>
        <taxon>Ascarididae</taxon>
        <taxon>Ascaris</taxon>
    </lineage>
</organism>
<name>A0A0M3IDN3_ASCLU</name>
<feature type="region of interest" description="Disordered" evidence="1">
    <location>
        <begin position="124"/>
        <end position="180"/>
    </location>
</feature>
<dbReference type="Pfam" id="PF25866">
    <property type="entry name" value="Kringle_2"/>
    <property type="match status" value="1"/>
</dbReference>
<proteinExistence type="predicted"/>
<evidence type="ECO:0000313" key="4">
    <source>
        <dbReference type="WBParaSite" id="ALUE_0001614501-mRNA-1"/>
    </source>
</evidence>
<dbReference type="WBParaSite" id="ALUE_0001614501-mRNA-1">
    <property type="protein sequence ID" value="ALUE_0001614501-mRNA-1"/>
    <property type="gene ID" value="ALUE_0001614501"/>
</dbReference>
<dbReference type="InterPro" id="IPR058845">
    <property type="entry name" value="Kringle_2"/>
</dbReference>
<reference evidence="4" key="1">
    <citation type="submission" date="2017-02" db="UniProtKB">
        <authorList>
            <consortium name="WormBaseParasite"/>
        </authorList>
    </citation>
    <scope>IDENTIFICATION</scope>
</reference>
<feature type="domain" description="Kringle-like" evidence="2">
    <location>
        <begin position="6"/>
        <end position="70"/>
    </location>
</feature>
<feature type="compositionally biased region" description="Polar residues" evidence="1">
    <location>
        <begin position="160"/>
        <end position="171"/>
    </location>
</feature>
<evidence type="ECO:0000313" key="3">
    <source>
        <dbReference type="Proteomes" id="UP000036681"/>
    </source>
</evidence>
<evidence type="ECO:0000259" key="2">
    <source>
        <dbReference type="Pfam" id="PF25866"/>
    </source>
</evidence>
<keyword evidence="3" id="KW-1185">Reference proteome</keyword>